<dbReference type="Gene3D" id="2.40.50.1020">
    <property type="entry name" value="LytTr DNA-binding domain"/>
    <property type="match status" value="1"/>
</dbReference>
<dbReference type="InterPro" id="IPR011006">
    <property type="entry name" value="CheY-like_superfamily"/>
</dbReference>
<dbReference type="PROSITE" id="PS50110">
    <property type="entry name" value="RESPONSE_REGULATORY"/>
    <property type="match status" value="1"/>
</dbReference>
<dbReference type="SUPFAM" id="SSF52172">
    <property type="entry name" value="CheY-like"/>
    <property type="match status" value="1"/>
</dbReference>
<dbReference type="SMART" id="SM00850">
    <property type="entry name" value="LytTR"/>
    <property type="match status" value="1"/>
</dbReference>
<feature type="domain" description="Response regulatory" evidence="2">
    <location>
        <begin position="3"/>
        <end position="116"/>
    </location>
</feature>
<dbReference type="PANTHER" id="PTHR37299:SF1">
    <property type="entry name" value="STAGE 0 SPORULATION PROTEIN A HOMOLOG"/>
    <property type="match status" value="1"/>
</dbReference>
<evidence type="ECO:0000313" key="5">
    <source>
        <dbReference type="Proteomes" id="UP001220610"/>
    </source>
</evidence>
<dbReference type="AlphaFoldDB" id="A0AAJ5WW27"/>
<reference evidence="4" key="1">
    <citation type="submission" date="2023-03" db="EMBL/GenBank/DDBJ databases">
        <title>Andean soil-derived lignocellulolytic bacterial consortium as a source of novel taxa and putative plastic-active enzymes.</title>
        <authorList>
            <person name="Diaz-Garcia L."/>
            <person name="Chuvochina M."/>
            <person name="Feuerriegel G."/>
            <person name="Bunk B."/>
            <person name="Sproer C."/>
            <person name="Streit W.R."/>
            <person name="Rodriguez L.M."/>
            <person name="Overmann J."/>
            <person name="Jimenez D.J."/>
        </authorList>
    </citation>
    <scope>NUCLEOTIDE SEQUENCE</scope>
    <source>
        <strain evidence="4">MAG 7</strain>
    </source>
</reference>
<dbReference type="EMBL" id="CP119311">
    <property type="protein sequence ID" value="WEK36632.1"/>
    <property type="molecule type" value="Genomic_DNA"/>
</dbReference>
<dbReference type="Proteomes" id="UP001220610">
    <property type="component" value="Chromosome"/>
</dbReference>
<evidence type="ECO:0000313" key="4">
    <source>
        <dbReference type="EMBL" id="WEK36632.1"/>
    </source>
</evidence>
<dbReference type="InterPro" id="IPR046947">
    <property type="entry name" value="LytR-like"/>
</dbReference>
<dbReference type="InterPro" id="IPR001789">
    <property type="entry name" value="Sig_transdc_resp-reg_receiver"/>
</dbReference>
<keyword evidence="1" id="KW-0597">Phosphoprotein</keyword>
<organism evidence="4 5">
    <name type="scientific">Candidatus Pseudobacter hemicellulosilyticus</name>
    <dbReference type="NCBI Taxonomy" id="3121375"/>
    <lineage>
        <taxon>Bacteria</taxon>
        <taxon>Pseudomonadati</taxon>
        <taxon>Bacteroidota</taxon>
        <taxon>Chitinophagia</taxon>
        <taxon>Chitinophagales</taxon>
        <taxon>Chitinophagaceae</taxon>
        <taxon>Pseudobacter</taxon>
    </lineage>
</organism>
<dbReference type="GO" id="GO:0003677">
    <property type="term" value="F:DNA binding"/>
    <property type="evidence" value="ECO:0007669"/>
    <property type="project" value="UniProtKB-KW"/>
</dbReference>
<feature type="domain" description="HTH LytTR-type" evidence="3">
    <location>
        <begin position="145"/>
        <end position="247"/>
    </location>
</feature>
<dbReference type="GO" id="GO:0000156">
    <property type="term" value="F:phosphorelay response regulator activity"/>
    <property type="evidence" value="ECO:0007669"/>
    <property type="project" value="InterPro"/>
</dbReference>
<proteinExistence type="predicted"/>
<keyword evidence="4" id="KW-0238">DNA-binding</keyword>
<dbReference type="Pfam" id="PF00072">
    <property type="entry name" value="Response_reg"/>
    <property type="match status" value="1"/>
</dbReference>
<dbReference type="Pfam" id="PF04397">
    <property type="entry name" value="LytTR"/>
    <property type="match status" value="1"/>
</dbReference>
<dbReference type="SMART" id="SM00448">
    <property type="entry name" value="REC"/>
    <property type="match status" value="1"/>
</dbReference>
<gene>
    <name evidence="4" type="ORF">P0Y53_03885</name>
</gene>
<dbReference type="InterPro" id="IPR007492">
    <property type="entry name" value="LytTR_DNA-bd_dom"/>
</dbReference>
<sequence>MIRAIIIDDETNNVEALHQLLLNYCPSIRVEGSAGNMQSAATLISSTRPDLVFLDIEMPNGNAFELLNNVVPVNFEIIFVTAFDNYALHAIKYSALDYLLKPVNIKELQDAVKKAEERIKVKNIARRIDTLLYNIQANQSSYQRMALPTMDGFIFMDTVEFVRLEANNNYTIIHLSNNNKVLVARSLKEFEELLPPQQFSRIHNSHIVNHDHIRKYHRGRGGYIEMENGTMLEVSTRKKDEFLSKFK</sequence>
<protein>
    <submittedName>
        <fullName evidence="4">LytTR family DNA-binding domain-containing protein</fullName>
    </submittedName>
</protein>
<dbReference type="Gene3D" id="3.40.50.2300">
    <property type="match status" value="1"/>
</dbReference>
<evidence type="ECO:0000259" key="3">
    <source>
        <dbReference type="PROSITE" id="PS50930"/>
    </source>
</evidence>
<evidence type="ECO:0000256" key="1">
    <source>
        <dbReference type="PROSITE-ProRule" id="PRU00169"/>
    </source>
</evidence>
<dbReference type="PROSITE" id="PS50930">
    <property type="entry name" value="HTH_LYTTR"/>
    <property type="match status" value="1"/>
</dbReference>
<name>A0AAJ5WW27_9BACT</name>
<evidence type="ECO:0000259" key="2">
    <source>
        <dbReference type="PROSITE" id="PS50110"/>
    </source>
</evidence>
<feature type="modified residue" description="4-aspartylphosphate" evidence="1">
    <location>
        <position position="55"/>
    </location>
</feature>
<dbReference type="PANTHER" id="PTHR37299">
    <property type="entry name" value="TRANSCRIPTIONAL REGULATOR-RELATED"/>
    <property type="match status" value="1"/>
</dbReference>
<accession>A0AAJ5WW27</accession>